<dbReference type="Proteomes" id="UP000789572">
    <property type="component" value="Unassembled WGS sequence"/>
</dbReference>
<accession>A0A9N9CQN8</accession>
<dbReference type="AlphaFoldDB" id="A0A9N9CQN8"/>
<protein>
    <submittedName>
        <fullName evidence="1">462_t:CDS:1</fullName>
    </submittedName>
</protein>
<name>A0A9N9CQN8_9GLOM</name>
<dbReference type="OrthoDB" id="2305733at2759"/>
<evidence type="ECO:0000313" key="1">
    <source>
        <dbReference type="EMBL" id="CAG8610672.1"/>
    </source>
</evidence>
<dbReference type="SUPFAM" id="SSF56112">
    <property type="entry name" value="Protein kinase-like (PK-like)"/>
    <property type="match status" value="1"/>
</dbReference>
<sequence>MKTVRFNPRKQMPAACSKSTKTWSCKCCKCNNPTDWSKWERITLCDFHNINLRVNELFLRAIQDGKTTFKFEIHKEFLFHQDTGGDVLFKSLTRYPKDYINVTSYQDAPIYVYTWHPKNIVYVIQHILIRAFPLYEPMKGVLEERHDSCMKKLRGGLSNVLDKGNASMILLVLMCDLVKHREVRLPGFRWLYECEWEQTIDHTDSGGRLIMGSDSGVFIVIEVKYLAFGTESDTCLRKTRRQMRTRMIQSVGRFRESHGSLITAVLGATYTNYDKYPIFYTKEDHQIFFSVGEIDGSNAVGSETFSPIMLDQWRVKYDPMNRRDYMIMEDLSKDEETEPQDRICWPQSLVKDVASPSYIHGKESDIFSVGVILWEISSGETPCGGYDEYDVILQRLNGYRDPLFLVHLK</sequence>
<feature type="non-terminal residue" evidence="1">
    <location>
        <position position="409"/>
    </location>
</feature>
<comment type="caution">
    <text evidence="1">The sequence shown here is derived from an EMBL/GenBank/DDBJ whole genome shotgun (WGS) entry which is preliminary data.</text>
</comment>
<dbReference type="EMBL" id="CAJVPJ010002015">
    <property type="protein sequence ID" value="CAG8610672.1"/>
    <property type="molecule type" value="Genomic_DNA"/>
</dbReference>
<evidence type="ECO:0000313" key="2">
    <source>
        <dbReference type="Proteomes" id="UP000789572"/>
    </source>
</evidence>
<dbReference type="InterPro" id="IPR011009">
    <property type="entry name" value="Kinase-like_dom_sf"/>
</dbReference>
<dbReference type="Gene3D" id="1.10.510.10">
    <property type="entry name" value="Transferase(Phosphotransferase) domain 1"/>
    <property type="match status" value="1"/>
</dbReference>
<organism evidence="1 2">
    <name type="scientific">Paraglomus occultum</name>
    <dbReference type="NCBI Taxonomy" id="144539"/>
    <lineage>
        <taxon>Eukaryota</taxon>
        <taxon>Fungi</taxon>
        <taxon>Fungi incertae sedis</taxon>
        <taxon>Mucoromycota</taxon>
        <taxon>Glomeromycotina</taxon>
        <taxon>Glomeromycetes</taxon>
        <taxon>Paraglomerales</taxon>
        <taxon>Paraglomeraceae</taxon>
        <taxon>Paraglomus</taxon>
    </lineage>
</organism>
<proteinExistence type="predicted"/>
<reference evidence="1" key="1">
    <citation type="submission" date="2021-06" db="EMBL/GenBank/DDBJ databases">
        <authorList>
            <person name="Kallberg Y."/>
            <person name="Tangrot J."/>
            <person name="Rosling A."/>
        </authorList>
    </citation>
    <scope>NUCLEOTIDE SEQUENCE</scope>
    <source>
        <strain evidence="1">IA702</strain>
    </source>
</reference>
<gene>
    <name evidence="1" type="ORF">POCULU_LOCUS7932</name>
</gene>
<keyword evidence="2" id="KW-1185">Reference proteome</keyword>